<gene>
    <name evidence="1" type="ORF">WJ33_37135</name>
</gene>
<sequence length="197" mass="21080">MAAGDLTTLANAKQWLNVSVAGDDVLLTRLVTAASQFVQTYLNRTIASTAYTEKHTGSGSNTLALPNYPITAVSSLAIRGVPIAASPDGVQVGYTFDDRFLYLIGNVGFSAFPNGTDGHFPKWPPLGVQVTYTAGFLSTPPEIEQAVLELIGLKYSDRNHFGQVSKSIQGEVVSFSIADMPAGVRTILNNYRKVIPV</sequence>
<dbReference type="EMBL" id="LOXM01000255">
    <property type="protein sequence ID" value="KVG56450.1"/>
    <property type="molecule type" value="Genomic_DNA"/>
</dbReference>
<evidence type="ECO:0008006" key="3">
    <source>
        <dbReference type="Google" id="ProtNLM"/>
    </source>
</evidence>
<organism evidence="1 2">
    <name type="scientific">Burkholderia ubonensis</name>
    <dbReference type="NCBI Taxonomy" id="101571"/>
    <lineage>
        <taxon>Bacteria</taxon>
        <taxon>Pseudomonadati</taxon>
        <taxon>Pseudomonadota</taxon>
        <taxon>Betaproteobacteria</taxon>
        <taxon>Burkholderiales</taxon>
        <taxon>Burkholderiaceae</taxon>
        <taxon>Burkholderia</taxon>
        <taxon>Burkholderia cepacia complex</taxon>
    </lineage>
</organism>
<dbReference type="InterPro" id="IPR021146">
    <property type="entry name" value="Phage_gp6-like_head-tail"/>
</dbReference>
<dbReference type="RefSeq" id="WP_059758142.1">
    <property type="nucleotide sequence ID" value="NZ_CP013414.1"/>
</dbReference>
<proteinExistence type="predicted"/>
<reference evidence="1 2" key="1">
    <citation type="submission" date="2015-11" db="EMBL/GenBank/DDBJ databases">
        <title>Expanding the genomic diversity of Burkholderia species for the development of highly accurate diagnostics.</title>
        <authorList>
            <person name="Sahl J."/>
            <person name="Keim P."/>
            <person name="Wagner D."/>
        </authorList>
    </citation>
    <scope>NUCLEOTIDE SEQUENCE [LARGE SCALE GENOMIC DNA]</scope>
    <source>
        <strain evidence="1 2">MSMB2036</strain>
    </source>
</reference>
<dbReference type="Gene3D" id="1.10.3230.30">
    <property type="entry name" value="Phage gp6-like head-tail connector protein"/>
    <property type="match status" value="1"/>
</dbReference>
<dbReference type="AlphaFoldDB" id="A0A118HLL1"/>
<dbReference type="Pfam" id="PF05135">
    <property type="entry name" value="Phage_connect_1"/>
    <property type="match status" value="1"/>
</dbReference>
<dbReference type="Proteomes" id="UP000064029">
    <property type="component" value="Unassembled WGS sequence"/>
</dbReference>
<dbReference type="CDD" id="cd08054">
    <property type="entry name" value="gp6"/>
    <property type="match status" value="1"/>
</dbReference>
<accession>A0A118HLL1</accession>
<comment type="caution">
    <text evidence="1">The sequence shown here is derived from an EMBL/GenBank/DDBJ whole genome shotgun (WGS) entry which is preliminary data.</text>
</comment>
<evidence type="ECO:0000313" key="1">
    <source>
        <dbReference type="EMBL" id="KVG56450.1"/>
    </source>
</evidence>
<name>A0A118HLL1_9BURK</name>
<dbReference type="OrthoDB" id="8590732at2"/>
<protein>
    <recommendedName>
        <fullName evidence="3">Phage gp6-like head-tail connector protein</fullName>
    </recommendedName>
</protein>
<evidence type="ECO:0000313" key="2">
    <source>
        <dbReference type="Proteomes" id="UP000064029"/>
    </source>
</evidence>